<reference evidence="1" key="1">
    <citation type="submission" date="2016-05" db="EMBL/GenBank/DDBJ databases">
        <authorList>
            <person name="Lavstsen T."/>
            <person name="Jespersen J.S."/>
        </authorList>
    </citation>
    <scope>NUCLEOTIDE SEQUENCE</scope>
    <source>
        <tissue evidence="1">Brain</tissue>
    </source>
</reference>
<feature type="non-terminal residue" evidence="1">
    <location>
        <position position="60"/>
    </location>
</feature>
<gene>
    <name evidence="1" type="primary">Nfu_g_1_015649</name>
</gene>
<organism evidence="1">
    <name type="scientific">Nothobranchius kuhntae</name>
    <name type="common">Beira killifish</name>
    <dbReference type="NCBI Taxonomy" id="321403"/>
    <lineage>
        <taxon>Eukaryota</taxon>
        <taxon>Metazoa</taxon>
        <taxon>Chordata</taxon>
        <taxon>Craniata</taxon>
        <taxon>Vertebrata</taxon>
        <taxon>Euteleostomi</taxon>
        <taxon>Actinopterygii</taxon>
        <taxon>Neopterygii</taxon>
        <taxon>Teleostei</taxon>
        <taxon>Neoteleostei</taxon>
        <taxon>Acanthomorphata</taxon>
        <taxon>Ovalentaria</taxon>
        <taxon>Atherinomorphae</taxon>
        <taxon>Cyprinodontiformes</taxon>
        <taxon>Nothobranchiidae</taxon>
        <taxon>Nothobranchius</taxon>
    </lineage>
</organism>
<proteinExistence type="predicted"/>
<sequence length="60" mass="6557">SVHLLPLSSLTSSAVFNPSHMHSPLLVPCVRLHPCVLLLKFLSACSCSIPLLLIKQFSFL</sequence>
<dbReference type="EMBL" id="HAED01004272">
    <property type="protein sequence ID" value="SBQ90302.1"/>
    <property type="molecule type" value="Transcribed_RNA"/>
</dbReference>
<evidence type="ECO:0000313" key="1">
    <source>
        <dbReference type="EMBL" id="SBQ90302.1"/>
    </source>
</evidence>
<dbReference type="AlphaFoldDB" id="A0A1A8I195"/>
<feature type="non-terminal residue" evidence="1">
    <location>
        <position position="1"/>
    </location>
</feature>
<accession>A0A1A8I195</accession>
<protein>
    <submittedName>
        <fullName evidence="1">Uncharacterized protein</fullName>
    </submittedName>
</protein>
<reference evidence="1" key="2">
    <citation type="submission" date="2016-06" db="EMBL/GenBank/DDBJ databases">
        <title>The genome of a short-lived fish provides insights into sex chromosome evolution and the genetic control of aging.</title>
        <authorList>
            <person name="Reichwald K."/>
            <person name="Felder M."/>
            <person name="Petzold A."/>
            <person name="Koch P."/>
            <person name="Groth M."/>
            <person name="Platzer M."/>
        </authorList>
    </citation>
    <scope>NUCLEOTIDE SEQUENCE</scope>
    <source>
        <tissue evidence="1">Brain</tissue>
    </source>
</reference>
<name>A0A1A8I195_NOTKU</name>